<evidence type="ECO:0000256" key="8">
    <source>
        <dbReference type="ARBA" id="ARBA00022741"/>
    </source>
</evidence>
<evidence type="ECO:0000256" key="4">
    <source>
        <dbReference type="ARBA" id="ARBA00022679"/>
    </source>
</evidence>
<keyword evidence="7" id="KW-0479">Metal-binding</keyword>
<reference evidence="14" key="1">
    <citation type="submission" date="2017-06" db="EMBL/GenBank/DDBJ databases">
        <authorList>
            <person name="Cremers G."/>
        </authorList>
    </citation>
    <scope>NUCLEOTIDE SEQUENCE [LARGE SCALE GENOMIC DNA]</scope>
</reference>
<keyword evidence="9" id="KW-0460">Magnesium</keyword>
<proteinExistence type="inferred from homology"/>
<keyword evidence="6" id="KW-0548">Nucleotidyltransferase</keyword>
<keyword evidence="4" id="KW-0808">Transferase</keyword>
<name>A0A284VIN0_9EURY</name>
<keyword evidence="10" id="KW-0342">GTP-binding</keyword>
<protein>
    <recommendedName>
        <fullName evidence="3">tRNA(His) guanylyltransferase</fullName>
        <ecNumber evidence="3">2.7.7.79</ecNumber>
    </recommendedName>
</protein>
<dbReference type="GO" id="GO:0006400">
    <property type="term" value="P:tRNA modification"/>
    <property type="evidence" value="ECO:0007669"/>
    <property type="project" value="InterPro"/>
</dbReference>
<sequence>MSNAFLEKEMKERELYSDLRVFPPFAVRIDGRGFRRALAALGFEKPYDEKFAHAMADSVESLFRESGLNPLFAFTFSDEVSFFFCDIPYNSRIEKIDSVIPGYFSSALTISLDMKTPVAFDSRVILLGKDDIYRYLLWRQAETWRNHVSSYGYYTLLKSGLSENEAAERLKNMKASDVHELVFRHGINIAETPAWQRCGILIYRETYEKTGYDPVKKMEVKAQRTKIIQEWDTPIFKTEEGRKLIDRLVSEA</sequence>
<comment type="similarity">
    <text evidence="2">Belongs to the tRNA(His) guanylyltransferase family.</text>
</comment>
<keyword evidence="14" id="KW-1185">Reference proteome</keyword>
<evidence type="ECO:0000256" key="9">
    <source>
        <dbReference type="ARBA" id="ARBA00022842"/>
    </source>
</evidence>
<dbReference type="GO" id="GO:0008193">
    <property type="term" value="F:tRNA guanylyltransferase activity"/>
    <property type="evidence" value="ECO:0007669"/>
    <property type="project" value="UniProtKB-EC"/>
</dbReference>
<evidence type="ECO:0000256" key="3">
    <source>
        <dbReference type="ARBA" id="ARBA00012511"/>
    </source>
</evidence>
<dbReference type="InterPro" id="IPR007537">
    <property type="entry name" value="tRNAHis_GuaTrfase_Thg1"/>
</dbReference>
<evidence type="ECO:0000256" key="1">
    <source>
        <dbReference type="ARBA" id="ARBA00001946"/>
    </source>
</evidence>
<dbReference type="PANTHER" id="PTHR12729">
    <property type="entry name" value="TRNA(HIS) GUANYLYLTRANSFERASE-RELATED"/>
    <property type="match status" value="1"/>
</dbReference>
<evidence type="ECO:0000256" key="10">
    <source>
        <dbReference type="ARBA" id="ARBA00023134"/>
    </source>
</evidence>
<keyword evidence="8" id="KW-0547">Nucleotide-binding</keyword>
<dbReference type="Pfam" id="PF04446">
    <property type="entry name" value="Thg1"/>
    <property type="match status" value="1"/>
</dbReference>
<evidence type="ECO:0000256" key="7">
    <source>
        <dbReference type="ARBA" id="ARBA00022723"/>
    </source>
</evidence>
<feature type="domain" description="Thg1 C-terminal" evidence="12">
    <location>
        <begin position="132"/>
        <end position="226"/>
    </location>
</feature>
<feature type="domain" description="tRNAHis guanylyltransferase catalytic" evidence="11">
    <location>
        <begin position="9"/>
        <end position="126"/>
    </location>
</feature>
<evidence type="ECO:0000313" key="13">
    <source>
        <dbReference type="EMBL" id="SNQ59101.1"/>
    </source>
</evidence>
<dbReference type="InterPro" id="IPR025845">
    <property type="entry name" value="Thg1_C_dom"/>
</dbReference>
<evidence type="ECO:0000259" key="12">
    <source>
        <dbReference type="Pfam" id="PF14413"/>
    </source>
</evidence>
<accession>A0A284VIN0</accession>
<dbReference type="Gene3D" id="3.30.70.3000">
    <property type="match status" value="1"/>
</dbReference>
<comment type="cofactor">
    <cofactor evidence="1">
        <name>Mg(2+)</name>
        <dbReference type="ChEBI" id="CHEBI:18420"/>
    </cofactor>
</comment>
<dbReference type="AlphaFoldDB" id="A0A284VIN0"/>
<keyword evidence="5" id="KW-0819">tRNA processing</keyword>
<dbReference type="InterPro" id="IPR038469">
    <property type="entry name" value="tRNAHis_GuaTrfase_Thg1_sf"/>
</dbReference>
<dbReference type="GO" id="GO:0005525">
    <property type="term" value="F:GTP binding"/>
    <property type="evidence" value="ECO:0007669"/>
    <property type="project" value="UniProtKB-KW"/>
</dbReference>
<evidence type="ECO:0000256" key="5">
    <source>
        <dbReference type="ARBA" id="ARBA00022694"/>
    </source>
</evidence>
<dbReference type="Proteomes" id="UP000218615">
    <property type="component" value="Unassembled WGS sequence"/>
</dbReference>
<evidence type="ECO:0000256" key="2">
    <source>
        <dbReference type="ARBA" id="ARBA00010113"/>
    </source>
</evidence>
<dbReference type="PANTHER" id="PTHR12729:SF6">
    <property type="entry name" value="TRNA(HIS) GUANYLYLTRANSFERASE-RELATED"/>
    <property type="match status" value="1"/>
</dbReference>
<dbReference type="STRING" id="1392998.ANME2D_01545"/>
<dbReference type="Pfam" id="PF14413">
    <property type="entry name" value="Thg1C"/>
    <property type="match status" value="1"/>
</dbReference>
<dbReference type="GO" id="GO:0000287">
    <property type="term" value="F:magnesium ion binding"/>
    <property type="evidence" value="ECO:0007669"/>
    <property type="project" value="InterPro"/>
</dbReference>
<dbReference type="EMBL" id="FZMP01000009">
    <property type="protein sequence ID" value="SNQ59101.1"/>
    <property type="molecule type" value="Genomic_DNA"/>
</dbReference>
<evidence type="ECO:0000259" key="11">
    <source>
        <dbReference type="Pfam" id="PF04446"/>
    </source>
</evidence>
<gene>
    <name evidence="13" type="ORF">MNV_1060039</name>
</gene>
<evidence type="ECO:0000313" key="14">
    <source>
        <dbReference type="Proteomes" id="UP000218615"/>
    </source>
</evidence>
<dbReference type="InterPro" id="IPR024956">
    <property type="entry name" value="tRNAHis_GuaTrfase_cat"/>
</dbReference>
<dbReference type="RefSeq" id="WP_306453607.1">
    <property type="nucleotide sequence ID" value="NZ_FZMP01000009.1"/>
</dbReference>
<evidence type="ECO:0000256" key="6">
    <source>
        <dbReference type="ARBA" id="ARBA00022695"/>
    </source>
</evidence>
<dbReference type="EC" id="2.7.7.79" evidence="3"/>
<organism evidence="13 14">
    <name type="scientific">Candidatus Methanoperedens nitratireducens</name>
    <dbReference type="NCBI Taxonomy" id="1392998"/>
    <lineage>
        <taxon>Archaea</taxon>
        <taxon>Methanobacteriati</taxon>
        <taxon>Methanobacteriota</taxon>
        <taxon>Stenosarchaea group</taxon>
        <taxon>Methanomicrobia</taxon>
        <taxon>Methanosarcinales</taxon>
        <taxon>ANME-2 cluster</taxon>
        <taxon>Candidatus Methanoperedentaceae</taxon>
        <taxon>Candidatus Methanoperedens</taxon>
    </lineage>
</organism>